<dbReference type="HOGENOM" id="CLU_030739_1_0_1"/>
<dbReference type="PROSITE" id="PS50164">
    <property type="entry name" value="GIY_YIG"/>
    <property type="match status" value="1"/>
</dbReference>
<keyword evidence="6 8" id="KW-0234">DNA repair</keyword>
<keyword evidence="7 8" id="KW-0539">Nucleus</keyword>
<dbReference type="OMA" id="HNRGCDF"/>
<evidence type="ECO:0000256" key="2">
    <source>
        <dbReference type="ARBA" id="ARBA00022759"/>
    </source>
</evidence>
<accession>C5FI46</accession>
<dbReference type="GO" id="GO:0033557">
    <property type="term" value="C:Slx1-Slx4 complex"/>
    <property type="evidence" value="ECO:0007669"/>
    <property type="project" value="UniProtKB-UniRule"/>
</dbReference>
<comment type="caution">
    <text evidence="8">Lacks conserved residue(s) required for the propagation of feature annotation.</text>
</comment>
<protein>
    <submittedName>
        <fullName evidence="11">GIY-YIG catalytic domain-containing protein</fullName>
    </submittedName>
</protein>
<dbReference type="GO" id="GO:0017108">
    <property type="term" value="F:5'-flap endonuclease activity"/>
    <property type="evidence" value="ECO:0007669"/>
    <property type="project" value="InterPro"/>
</dbReference>
<keyword evidence="3 8" id="KW-0227">DNA damage</keyword>
<dbReference type="AlphaFoldDB" id="C5FI46"/>
<dbReference type="InterPro" id="IPR013083">
    <property type="entry name" value="Znf_RING/FYVE/PHD"/>
</dbReference>
<dbReference type="Proteomes" id="UP000002035">
    <property type="component" value="Unassembled WGS sequence"/>
</dbReference>
<comment type="function">
    <text evidence="8">Catalytic subunit of the SLX1-SLX4 structure-specific endonuclease that resolves DNA secondary structures generated during DNA repair and recombination. Has endonuclease activity towards branched DNA substrates, introducing single-strand cuts in duplex DNA close to junctions with ss-DNA.</text>
</comment>
<keyword evidence="5 8" id="KW-0233">DNA recombination</keyword>
<evidence type="ECO:0000256" key="9">
    <source>
        <dbReference type="SAM" id="MobiDB-lite"/>
    </source>
</evidence>
<dbReference type="EMBL" id="DS995702">
    <property type="protein sequence ID" value="EEQ29026.1"/>
    <property type="molecule type" value="Genomic_DNA"/>
</dbReference>
<dbReference type="InterPro" id="IPR050381">
    <property type="entry name" value="SLX1_endonuclease"/>
</dbReference>
<dbReference type="PANTHER" id="PTHR20208">
    <property type="entry name" value="STRUCTURE-SPECIFIC ENDONUCLEASE SUBUNIT SLX1"/>
    <property type="match status" value="1"/>
</dbReference>
<evidence type="ECO:0000256" key="8">
    <source>
        <dbReference type="HAMAP-Rule" id="MF_03100"/>
    </source>
</evidence>
<dbReference type="Gene3D" id="3.30.40.10">
    <property type="entry name" value="Zinc/RING finger domain, C3HC4 (zinc finger)"/>
    <property type="match status" value="1"/>
</dbReference>
<dbReference type="InterPro" id="IPR000305">
    <property type="entry name" value="GIY-YIG_endonuc"/>
</dbReference>
<comment type="subcellular location">
    <subcellularLocation>
        <location evidence="8">Nucleus</location>
    </subcellularLocation>
</comment>
<evidence type="ECO:0000256" key="5">
    <source>
        <dbReference type="ARBA" id="ARBA00023172"/>
    </source>
</evidence>
<dbReference type="InterPro" id="IPR027520">
    <property type="entry name" value="Slx1"/>
</dbReference>
<dbReference type="PANTHER" id="PTHR20208:SF10">
    <property type="entry name" value="STRUCTURE-SPECIFIC ENDONUCLEASE SUBUNIT SLX1"/>
    <property type="match status" value="1"/>
</dbReference>
<dbReference type="InterPro" id="IPR035901">
    <property type="entry name" value="GIY-YIG_endonuc_sf"/>
</dbReference>
<evidence type="ECO:0000256" key="4">
    <source>
        <dbReference type="ARBA" id="ARBA00022801"/>
    </source>
</evidence>
<dbReference type="Gene3D" id="3.40.1440.10">
    <property type="entry name" value="GIY-YIG endonuclease"/>
    <property type="match status" value="1"/>
</dbReference>
<evidence type="ECO:0000256" key="7">
    <source>
        <dbReference type="ARBA" id="ARBA00023242"/>
    </source>
</evidence>
<dbReference type="GO" id="GO:0000724">
    <property type="term" value="P:double-strand break repair via homologous recombination"/>
    <property type="evidence" value="ECO:0007669"/>
    <property type="project" value="TreeGrafter"/>
</dbReference>
<feature type="domain" description="GIY-YIG" evidence="10">
    <location>
        <begin position="24"/>
        <end position="111"/>
    </location>
</feature>
<sequence length="395" mass="44307">MPRSRSSPARTSASGEAPVKSIPPFYCAYLLRSTVRHASLYIGSTPNPARRLAQHNGRIKGGAHRTHKEKLRPWEMVMTVSGFTSRTGALQFDSRWAWQNTQASRHAAHNETDTDVRICSKTGRRIAKKSSSPRESLTRIMARLHLLLRSPYFSSWPLEVRFFKTDVHLVWQGWVESADTFVPETISFKTDFDDCALSEDGLPLQTALQRLDVSGNSLKSYREKTQFLLDAGDRLYCGICHERLRLDDDLVVVCSCEACRCASHLLCLSSAFIQSEDQGNGLVPTSGRCPSCGSRIEWHILMREMTRRFRGHGAGLFHNHEDSPFEEEDPSSQPPVTSEESGGELPQHTGHQSPIDLLSTEDEDFGPSAIKHQAKAPRAAVYRKVDDWDDVDIVA</sequence>
<gene>
    <name evidence="11" type="ORF">MCYG_01845</name>
</gene>
<name>C5FI46_ARTOC</name>
<keyword evidence="4 8" id="KW-0378">Hydrolase</keyword>
<keyword evidence="2 8" id="KW-0255">Endonuclease</keyword>
<comment type="cofactor">
    <cofactor evidence="8">
        <name>a divalent metal cation</name>
        <dbReference type="ChEBI" id="CHEBI:60240"/>
    </cofactor>
</comment>
<evidence type="ECO:0000259" key="10">
    <source>
        <dbReference type="PROSITE" id="PS50164"/>
    </source>
</evidence>
<comment type="subunit">
    <text evidence="8">Forms a heterodimer with SLX4.</text>
</comment>
<dbReference type="RefSeq" id="XP_002848911.1">
    <property type="nucleotide sequence ID" value="XM_002848865.1"/>
</dbReference>
<dbReference type="VEuPathDB" id="FungiDB:MCYG_01845"/>
<keyword evidence="12" id="KW-1185">Reference proteome</keyword>
<evidence type="ECO:0000313" key="12">
    <source>
        <dbReference type="Proteomes" id="UP000002035"/>
    </source>
</evidence>
<evidence type="ECO:0000256" key="3">
    <source>
        <dbReference type="ARBA" id="ARBA00022763"/>
    </source>
</evidence>
<dbReference type="STRING" id="554155.C5FI46"/>
<reference evidence="12" key="1">
    <citation type="journal article" date="2012" name="MBio">
        <title>Comparative genome analysis of Trichophyton rubrum and related dermatophytes reveals candidate genes involved in infection.</title>
        <authorList>
            <person name="Martinez D.A."/>
            <person name="Oliver B.G."/>
            <person name="Graeser Y."/>
            <person name="Goldberg J.M."/>
            <person name="Li W."/>
            <person name="Martinez-Rossi N.M."/>
            <person name="Monod M."/>
            <person name="Shelest E."/>
            <person name="Barton R.C."/>
            <person name="Birch E."/>
            <person name="Brakhage A.A."/>
            <person name="Chen Z."/>
            <person name="Gurr S.J."/>
            <person name="Heiman D."/>
            <person name="Heitman J."/>
            <person name="Kosti I."/>
            <person name="Rossi A."/>
            <person name="Saif S."/>
            <person name="Samalova M."/>
            <person name="Saunders C.W."/>
            <person name="Shea T."/>
            <person name="Summerbell R.C."/>
            <person name="Xu J."/>
            <person name="Young S."/>
            <person name="Zeng Q."/>
            <person name="Birren B.W."/>
            <person name="Cuomo C.A."/>
            <person name="White T.C."/>
        </authorList>
    </citation>
    <scope>NUCLEOTIDE SEQUENCE [LARGE SCALE GENOMIC DNA]</scope>
    <source>
        <strain evidence="12">ATCC MYA-4605 / CBS 113480</strain>
    </source>
</reference>
<evidence type="ECO:0000256" key="1">
    <source>
        <dbReference type="ARBA" id="ARBA00022722"/>
    </source>
</evidence>
<dbReference type="OrthoDB" id="24645at2759"/>
<dbReference type="Pfam" id="PF21202">
    <property type="entry name" value="SLX1_C"/>
    <property type="match status" value="1"/>
</dbReference>
<proteinExistence type="inferred from homology"/>
<dbReference type="eggNOG" id="KOG3005">
    <property type="taxonomic scope" value="Eukaryota"/>
</dbReference>
<comment type="similarity">
    <text evidence="8">Belongs to the SLX1 family.</text>
</comment>
<evidence type="ECO:0000313" key="11">
    <source>
        <dbReference type="EMBL" id="EEQ29026.1"/>
    </source>
</evidence>
<dbReference type="GeneID" id="9228962"/>
<keyword evidence="1 8" id="KW-0540">Nuclease</keyword>
<dbReference type="GO" id="GO:0008821">
    <property type="term" value="F:crossover junction DNA endonuclease activity"/>
    <property type="evidence" value="ECO:0007669"/>
    <property type="project" value="TreeGrafter"/>
</dbReference>
<dbReference type="InterPro" id="IPR048749">
    <property type="entry name" value="SLX1_C"/>
</dbReference>
<organism evidence="11 12">
    <name type="scientific">Arthroderma otae (strain ATCC MYA-4605 / CBS 113480)</name>
    <name type="common">Microsporum canis</name>
    <dbReference type="NCBI Taxonomy" id="554155"/>
    <lineage>
        <taxon>Eukaryota</taxon>
        <taxon>Fungi</taxon>
        <taxon>Dikarya</taxon>
        <taxon>Ascomycota</taxon>
        <taxon>Pezizomycotina</taxon>
        <taxon>Eurotiomycetes</taxon>
        <taxon>Eurotiomycetidae</taxon>
        <taxon>Onygenales</taxon>
        <taxon>Arthrodermataceae</taxon>
        <taxon>Microsporum</taxon>
    </lineage>
</organism>
<feature type="region of interest" description="Disordered" evidence="9">
    <location>
        <begin position="318"/>
        <end position="381"/>
    </location>
</feature>
<dbReference type="HAMAP" id="MF_03100">
    <property type="entry name" value="Endonuc_su_Slx1"/>
    <property type="match status" value="1"/>
</dbReference>
<evidence type="ECO:0000256" key="6">
    <source>
        <dbReference type="ARBA" id="ARBA00023204"/>
    </source>
</evidence>
<dbReference type="Pfam" id="PF01541">
    <property type="entry name" value="GIY-YIG"/>
    <property type="match status" value="1"/>
</dbReference>